<dbReference type="Gene3D" id="3.90.550.10">
    <property type="entry name" value="Spore Coat Polysaccharide Biosynthesis Protein SpsA, Chain A"/>
    <property type="match status" value="1"/>
</dbReference>
<organism evidence="1 2">
    <name type="scientific">Iocasia fonsfrigidae</name>
    <dbReference type="NCBI Taxonomy" id="2682810"/>
    <lineage>
        <taxon>Bacteria</taxon>
        <taxon>Bacillati</taxon>
        <taxon>Bacillota</taxon>
        <taxon>Clostridia</taxon>
        <taxon>Halanaerobiales</taxon>
        <taxon>Halanaerobiaceae</taxon>
        <taxon>Iocasia</taxon>
    </lineage>
</organism>
<dbReference type="PANTHER" id="PTHR42866">
    <property type="entry name" value="3-DEOXY-MANNO-OCTULOSONATE CYTIDYLYLTRANSFERASE"/>
    <property type="match status" value="1"/>
</dbReference>
<protein>
    <submittedName>
        <fullName evidence="1">NTP transferase domain-containing protein</fullName>
    </submittedName>
</protein>
<dbReference type="GO" id="GO:0016740">
    <property type="term" value="F:transferase activity"/>
    <property type="evidence" value="ECO:0007669"/>
    <property type="project" value="UniProtKB-KW"/>
</dbReference>
<dbReference type="AlphaFoldDB" id="A0A8A7KE92"/>
<dbReference type="GO" id="GO:0005829">
    <property type="term" value="C:cytosol"/>
    <property type="evidence" value="ECO:0007669"/>
    <property type="project" value="TreeGrafter"/>
</dbReference>
<dbReference type="SUPFAM" id="SSF53448">
    <property type="entry name" value="Nucleotide-diphospho-sugar transferases"/>
    <property type="match status" value="1"/>
</dbReference>
<dbReference type="KEGG" id="ifn:GM661_18110"/>
<dbReference type="Pfam" id="PF02348">
    <property type="entry name" value="CTP_transf_3"/>
    <property type="match status" value="1"/>
</dbReference>
<dbReference type="InterPro" id="IPR029044">
    <property type="entry name" value="Nucleotide-diphossugar_trans"/>
</dbReference>
<reference evidence="1" key="1">
    <citation type="submission" date="2019-12" db="EMBL/GenBank/DDBJ databases">
        <authorList>
            <person name="zhang j."/>
            <person name="sun C.M."/>
        </authorList>
    </citation>
    <scope>NUCLEOTIDE SEQUENCE</scope>
    <source>
        <strain evidence="1">NS-1</strain>
    </source>
</reference>
<keyword evidence="1" id="KW-0808">Transferase</keyword>
<evidence type="ECO:0000313" key="2">
    <source>
        <dbReference type="Proteomes" id="UP000665020"/>
    </source>
</evidence>
<dbReference type="Proteomes" id="UP000665020">
    <property type="component" value="Chromosome"/>
</dbReference>
<gene>
    <name evidence="1" type="ORF">GM661_18110</name>
</gene>
<sequence length="250" mass="29467">MKIGYLVTARLKSTRLPKKLLLKINGTEMITYMIQRLKYSKAINEIIICTSTNVQDKPLEKIAKKLKVKCFRGSENDVLKRLYNAAVKFNLDYIVNITADCPLVSIEYVERIIDYYKKNSDVDLIRVFDLPHGAYSYGIKPKAIKKILSFKKSSDTEVWGRYFTDTGRFKVIDLEVDAEHKRPDLRMTLDYPEDFEFFKIIFEHFKEDIYTLTLDDIINYLDNNKSVVDINKNCEKLYKKRWQSQNKLEV</sequence>
<dbReference type="InterPro" id="IPR003329">
    <property type="entry name" value="Cytidylyl_trans"/>
</dbReference>
<evidence type="ECO:0000313" key="1">
    <source>
        <dbReference type="EMBL" id="QTL99731.1"/>
    </source>
</evidence>
<dbReference type="RefSeq" id="WP_230868060.1">
    <property type="nucleotide sequence ID" value="NZ_CP046640.1"/>
</dbReference>
<dbReference type="PANTHER" id="PTHR42866:SF1">
    <property type="entry name" value="SPORE COAT POLYSACCHARIDE BIOSYNTHESIS PROTEIN SPSF"/>
    <property type="match status" value="1"/>
</dbReference>
<name>A0A8A7KE92_9FIRM</name>
<dbReference type="EMBL" id="CP046640">
    <property type="protein sequence ID" value="QTL99731.1"/>
    <property type="molecule type" value="Genomic_DNA"/>
</dbReference>
<keyword evidence="2" id="KW-1185">Reference proteome</keyword>
<accession>A0A8A7KE92</accession>
<proteinExistence type="predicted"/>